<comment type="similarity">
    <text evidence="2">Belongs to the YkuD family.</text>
</comment>
<evidence type="ECO:0000313" key="10">
    <source>
        <dbReference type="Proteomes" id="UP001597380"/>
    </source>
</evidence>
<keyword evidence="10" id="KW-1185">Reference proteome</keyword>
<dbReference type="SUPFAM" id="SSF141523">
    <property type="entry name" value="L,D-transpeptidase catalytic domain-like"/>
    <property type="match status" value="1"/>
</dbReference>
<feature type="active site" description="Nucleophile" evidence="7">
    <location>
        <position position="149"/>
    </location>
</feature>
<evidence type="ECO:0000313" key="9">
    <source>
        <dbReference type="EMBL" id="MFD2097599.1"/>
    </source>
</evidence>
<dbReference type="InterPro" id="IPR038063">
    <property type="entry name" value="Transpep_catalytic_dom"/>
</dbReference>
<sequence>MLFNCGTCLAGDSKPALPSSKRSERAIETATPKLDKALKAMGLELGAPVFIRIFKQPAELEVWLEHEDAQFRLFKRYPICAFSGELGPKQQMGDMQSPEGFYFVTPQRLNPWSQFHLSFNLGYPNRYDRHYGRTGSALMVHGDCVSIGCYAMTDPYIDEIYTLMVSALENGQPYVRVHAFPFPMTSEALDDKKDHRWHAFWVNLKQGYDYFEHYRRPPNTEVKSGRYVFEHDTAG</sequence>
<reference evidence="10" key="1">
    <citation type="journal article" date="2019" name="Int. J. Syst. Evol. Microbiol.">
        <title>The Global Catalogue of Microorganisms (GCM) 10K type strain sequencing project: providing services to taxonomists for standard genome sequencing and annotation.</title>
        <authorList>
            <consortium name="The Broad Institute Genomics Platform"/>
            <consortium name="The Broad Institute Genome Sequencing Center for Infectious Disease"/>
            <person name="Wu L."/>
            <person name="Ma J."/>
        </authorList>
    </citation>
    <scope>NUCLEOTIDE SEQUENCE [LARGE SCALE GENOMIC DNA]</scope>
    <source>
        <strain evidence="10">CGMCC 1.10992</strain>
    </source>
</reference>
<name>A0ABW4XR12_9GAMM</name>
<keyword evidence="3 9" id="KW-0808">Transferase</keyword>
<dbReference type="PROSITE" id="PS52029">
    <property type="entry name" value="LD_TPASE"/>
    <property type="match status" value="1"/>
</dbReference>
<evidence type="ECO:0000256" key="7">
    <source>
        <dbReference type="PROSITE-ProRule" id="PRU01373"/>
    </source>
</evidence>
<dbReference type="Proteomes" id="UP001597380">
    <property type="component" value="Unassembled WGS sequence"/>
</dbReference>
<evidence type="ECO:0000256" key="4">
    <source>
        <dbReference type="ARBA" id="ARBA00022960"/>
    </source>
</evidence>
<dbReference type="CDD" id="cd16913">
    <property type="entry name" value="YkuD_like"/>
    <property type="match status" value="1"/>
</dbReference>
<gene>
    <name evidence="9" type="ORF">ACFSJ3_16530</name>
</gene>
<keyword evidence="5 7" id="KW-0573">Peptidoglycan synthesis</keyword>
<comment type="caution">
    <text evidence="9">The sequence shown here is derived from an EMBL/GenBank/DDBJ whole genome shotgun (WGS) entry which is preliminary data.</text>
</comment>
<dbReference type="Pfam" id="PF03734">
    <property type="entry name" value="YkuD"/>
    <property type="match status" value="1"/>
</dbReference>
<protein>
    <submittedName>
        <fullName evidence="9">Murein L,D-transpeptidase family protein</fullName>
        <ecNumber evidence="9">2.-.-.-</ecNumber>
    </submittedName>
</protein>
<evidence type="ECO:0000256" key="1">
    <source>
        <dbReference type="ARBA" id="ARBA00004752"/>
    </source>
</evidence>
<dbReference type="EMBL" id="JBHUHT010000026">
    <property type="protein sequence ID" value="MFD2097599.1"/>
    <property type="molecule type" value="Genomic_DNA"/>
</dbReference>
<feature type="active site" description="Proton donor/acceptor" evidence="7">
    <location>
        <position position="141"/>
    </location>
</feature>
<accession>A0ABW4XR12</accession>
<proteinExistence type="inferred from homology"/>
<dbReference type="EC" id="2.-.-.-" evidence="9"/>
<dbReference type="PANTHER" id="PTHR36699:SF1">
    <property type="entry name" value="L,D-TRANSPEPTIDASE YAFK-RELATED"/>
    <property type="match status" value="1"/>
</dbReference>
<evidence type="ECO:0000256" key="2">
    <source>
        <dbReference type="ARBA" id="ARBA00005992"/>
    </source>
</evidence>
<evidence type="ECO:0000256" key="6">
    <source>
        <dbReference type="ARBA" id="ARBA00023316"/>
    </source>
</evidence>
<evidence type="ECO:0000256" key="5">
    <source>
        <dbReference type="ARBA" id="ARBA00022984"/>
    </source>
</evidence>
<dbReference type="PANTHER" id="PTHR36699">
    <property type="entry name" value="LD-TRANSPEPTIDASE"/>
    <property type="match status" value="1"/>
</dbReference>
<feature type="domain" description="L,D-TPase catalytic" evidence="8">
    <location>
        <begin position="49"/>
        <end position="180"/>
    </location>
</feature>
<keyword evidence="4 7" id="KW-0133">Cell shape</keyword>
<organism evidence="9 10">
    <name type="scientific">Corallincola platygyrae</name>
    <dbReference type="NCBI Taxonomy" id="1193278"/>
    <lineage>
        <taxon>Bacteria</taxon>
        <taxon>Pseudomonadati</taxon>
        <taxon>Pseudomonadota</taxon>
        <taxon>Gammaproteobacteria</taxon>
        <taxon>Alteromonadales</taxon>
        <taxon>Psychromonadaceae</taxon>
        <taxon>Corallincola</taxon>
    </lineage>
</organism>
<dbReference type="GO" id="GO:0016740">
    <property type="term" value="F:transferase activity"/>
    <property type="evidence" value="ECO:0007669"/>
    <property type="project" value="UniProtKB-KW"/>
</dbReference>
<dbReference type="InterPro" id="IPR005490">
    <property type="entry name" value="LD_TPept_cat_dom"/>
</dbReference>
<evidence type="ECO:0000259" key="8">
    <source>
        <dbReference type="PROSITE" id="PS52029"/>
    </source>
</evidence>
<evidence type="ECO:0000256" key="3">
    <source>
        <dbReference type="ARBA" id="ARBA00022679"/>
    </source>
</evidence>
<comment type="pathway">
    <text evidence="1 7">Cell wall biogenesis; peptidoglycan biosynthesis.</text>
</comment>
<dbReference type="RefSeq" id="WP_345341686.1">
    <property type="nucleotide sequence ID" value="NZ_BAABLI010000030.1"/>
</dbReference>
<keyword evidence="6 7" id="KW-0961">Cell wall biogenesis/degradation</keyword>